<sequence length="172" mass="18861">MGVGHETGYLPGDWLPRSRRRPMKVFGLMLREDCTDRALREALARDSSRHAARDDQDLESMGSLLRCTSSEHADLAPNGRVALRDAEGAAERAGAWEAGSFWRGSEESEAMRAASSAHAEQHLGADMELLLQVQHETDQGEQHGMLETMGSSQLPAELWAAAALEEDGTQYL</sequence>
<proteinExistence type="predicted"/>
<protein>
    <submittedName>
        <fullName evidence="1">Uncharacterized protein</fullName>
    </submittedName>
</protein>
<name>A0AAW1QYC0_9CHLO</name>
<reference evidence="1 2" key="1">
    <citation type="journal article" date="2024" name="Nat. Commun.">
        <title>Phylogenomics reveals the evolutionary origins of lichenization in chlorophyte algae.</title>
        <authorList>
            <person name="Puginier C."/>
            <person name="Libourel C."/>
            <person name="Otte J."/>
            <person name="Skaloud P."/>
            <person name="Haon M."/>
            <person name="Grisel S."/>
            <person name="Petersen M."/>
            <person name="Berrin J.G."/>
            <person name="Delaux P.M."/>
            <person name="Dal Grande F."/>
            <person name="Keller J."/>
        </authorList>
    </citation>
    <scope>NUCLEOTIDE SEQUENCE [LARGE SCALE GENOMIC DNA]</scope>
    <source>
        <strain evidence="1 2">SAG 245.80</strain>
    </source>
</reference>
<dbReference type="AlphaFoldDB" id="A0AAW1QYC0"/>
<keyword evidence="2" id="KW-1185">Reference proteome</keyword>
<gene>
    <name evidence="1" type="ORF">WJX81_006522</name>
</gene>
<dbReference type="EMBL" id="JALJOU010000067">
    <property type="protein sequence ID" value="KAK9826194.1"/>
    <property type="molecule type" value="Genomic_DNA"/>
</dbReference>
<evidence type="ECO:0000313" key="1">
    <source>
        <dbReference type="EMBL" id="KAK9826194.1"/>
    </source>
</evidence>
<accession>A0AAW1QYC0</accession>
<dbReference type="Proteomes" id="UP001445335">
    <property type="component" value="Unassembled WGS sequence"/>
</dbReference>
<evidence type="ECO:0000313" key="2">
    <source>
        <dbReference type="Proteomes" id="UP001445335"/>
    </source>
</evidence>
<organism evidence="1 2">
    <name type="scientific">Elliptochloris bilobata</name>
    <dbReference type="NCBI Taxonomy" id="381761"/>
    <lineage>
        <taxon>Eukaryota</taxon>
        <taxon>Viridiplantae</taxon>
        <taxon>Chlorophyta</taxon>
        <taxon>core chlorophytes</taxon>
        <taxon>Trebouxiophyceae</taxon>
        <taxon>Trebouxiophyceae incertae sedis</taxon>
        <taxon>Elliptochloris clade</taxon>
        <taxon>Elliptochloris</taxon>
    </lineage>
</organism>
<comment type="caution">
    <text evidence="1">The sequence shown here is derived from an EMBL/GenBank/DDBJ whole genome shotgun (WGS) entry which is preliminary data.</text>
</comment>